<keyword evidence="14" id="KW-0233">DNA recombination</keyword>
<keyword evidence="15" id="KW-0234">DNA repair</keyword>
<evidence type="ECO:0000256" key="8">
    <source>
        <dbReference type="ARBA" id="ARBA00022763"/>
    </source>
</evidence>
<comment type="caution">
    <text evidence="20">The sequence shown here is derived from an EMBL/GenBank/DDBJ whole genome shotgun (WGS) entry which is preliminary data.</text>
</comment>
<evidence type="ECO:0000256" key="18">
    <source>
        <dbReference type="SAM" id="MobiDB-lite"/>
    </source>
</evidence>
<keyword evidence="10" id="KW-0347">Helicase</keyword>
<dbReference type="GO" id="GO:0005524">
    <property type="term" value="F:ATP binding"/>
    <property type="evidence" value="ECO:0007669"/>
    <property type="project" value="UniProtKB-KW"/>
</dbReference>
<dbReference type="InterPro" id="IPR006164">
    <property type="entry name" value="DNA_bd_Ku70/Ku80"/>
</dbReference>
<dbReference type="SUPFAM" id="SSF100939">
    <property type="entry name" value="SPOC domain-like"/>
    <property type="match status" value="1"/>
</dbReference>
<dbReference type="AlphaFoldDB" id="A0AAV0BA10"/>
<evidence type="ECO:0000256" key="15">
    <source>
        <dbReference type="ARBA" id="ARBA00023204"/>
    </source>
</evidence>
<evidence type="ECO:0000256" key="10">
    <source>
        <dbReference type="ARBA" id="ARBA00022806"/>
    </source>
</evidence>
<protein>
    <recommendedName>
        <fullName evidence="5">ATP-dependent DNA helicase II subunit 2</fullName>
        <ecNumber evidence="4">3.6.4.12</ecNumber>
    </recommendedName>
    <alternativeName>
        <fullName evidence="17">ATP-dependent DNA helicase II subunit Ku80</fullName>
    </alternativeName>
</protein>
<evidence type="ECO:0000256" key="9">
    <source>
        <dbReference type="ARBA" id="ARBA00022801"/>
    </source>
</evidence>
<keyword evidence="11" id="KW-0067">ATP-binding</keyword>
<dbReference type="GO" id="GO:0003690">
    <property type="term" value="F:double-stranded DNA binding"/>
    <property type="evidence" value="ECO:0007669"/>
    <property type="project" value="TreeGrafter"/>
</dbReference>
<evidence type="ECO:0000256" key="4">
    <source>
        <dbReference type="ARBA" id="ARBA00012551"/>
    </source>
</evidence>
<dbReference type="EMBL" id="CALTRL010005135">
    <property type="protein sequence ID" value="CAH7684047.1"/>
    <property type="molecule type" value="Genomic_DNA"/>
</dbReference>
<evidence type="ECO:0000256" key="17">
    <source>
        <dbReference type="ARBA" id="ARBA00031847"/>
    </source>
</evidence>
<dbReference type="CDD" id="cd00873">
    <property type="entry name" value="KU80"/>
    <property type="match status" value="1"/>
</dbReference>
<evidence type="ECO:0000256" key="12">
    <source>
        <dbReference type="ARBA" id="ARBA00022895"/>
    </source>
</evidence>
<keyword evidence="6" id="KW-0158">Chromosome</keyword>
<evidence type="ECO:0000256" key="1">
    <source>
        <dbReference type="ARBA" id="ARBA00004123"/>
    </source>
</evidence>
<dbReference type="GO" id="GO:0000723">
    <property type="term" value="P:telomere maintenance"/>
    <property type="evidence" value="ECO:0007669"/>
    <property type="project" value="InterPro"/>
</dbReference>
<dbReference type="GO" id="GO:0043564">
    <property type="term" value="C:Ku70:Ku80 complex"/>
    <property type="evidence" value="ECO:0007669"/>
    <property type="project" value="InterPro"/>
</dbReference>
<evidence type="ECO:0000256" key="16">
    <source>
        <dbReference type="ARBA" id="ARBA00023242"/>
    </source>
</evidence>
<dbReference type="Pfam" id="PF03731">
    <property type="entry name" value="Ku_N"/>
    <property type="match status" value="1"/>
</dbReference>
<dbReference type="EC" id="3.6.4.12" evidence="4"/>
<sequence>MPGGREITIYCIDVSPTMKEKRTLVEIGENDEVIKKVTDNLEYGLEVVKGQVSSMLLSGLKTVHCGIVLFGTDRTKNSLSDSGYQYIWEYVTPSQPTPLTLLKINNINKYLTDSEKDNKGDILSALIYCNHLIGETLGNKRWTRKVVLITDAMCKTDWSGIKDERSRMRNDDVELMVVGIDFDDPSIDYREPFKTEVKSVNEVKLQKLCRSIGNSSRLENALISVLNIQRPQPQTVASIARPVTLTLGFPDSGEAIAKDYNPDQTLRAYCLLKKCTSVVRPMAAKKIGRVALRAEQEKRRRAATMSEGDPNLDHFTARHSDEEKEEDDDESTMGLLRMERKYFYVDKQTEKGMRDDSETDENDELVDLISSGDKLREADPERLVKAYKYGDTRVMIDKEDEERIRKTFSPSLQIRGFVKLVDVPRHHFMNDVNYLYPDPGDAKSQITISAIVRVLDQSGRAALARYVGSLGSSEPKMVVLIPVVEPKIRYFLFIQVPFAEDLRDYFFPPLQGMRTSDGKTQITQRHTPTDDMQAAMDELVDKMELVEEITMEVEGEQNT</sequence>
<feature type="region of interest" description="Disordered" evidence="18">
    <location>
        <begin position="298"/>
        <end position="332"/>
    </location>
</feature>
<evidence type="ECO:0000256" key="5">
    <source>
        <dbReference type="ARBA" id="ARBA00021792"/>
    </source>
</evidence>
<dbReference type="InterPro" id="IPR002035">
    <property type="entry name" value="VWF_A"/>
</dbReference>
<evidence type="ECO:0000256" key="7">
    <source>
        <dbReference type="ARBA" id="ARBA00022741"/>
    </source>
</evidence>
<dbReference type="InterPro" id="IPR005161">
    <property type="entry name" value="Ku_N"/>
</dbReference>
<evidence type="ECO:0000256" key="3">
    <source>
        <dbReference type="ARBA" id="ARBA00007726"/>
    </source>
</evidence>
<keyword evidence="7" id="KW-0547">Nucleotide-binding</keyword>
<dbReference type="GO" id="GO:0000781">
    <property type="term" value="C:chromosome, telomeric region"/>
    <property type="evidence" value="ECO:0007669"/>
    <property type="project" value="UniProtKB-SubCell"/>
</dbReference>
<dbReference type="GO" id="GO:0006310">
    <property type="term" value="P:DNA recombination"/>
    <property type="evidence" value="ECO:0007669"/>
    <property type="project" value="UniProtKB-KW"/>
</dbReference>
<feature type="domain" description="VWFA" evidence="19">
    <location>
        <begin position="7"/>
        <end position="226"/>
    </location>
</feature>
<dbReference type="InterPro" id="IPR016194">
    <property type="entry name" value="SPOC-like_C_dom_sf"/>
</dbReference>
<evidence type="ECO:0000256" key="14">
    <source>
        <dbReference type="ARBA" id="ARBA00023172"/>
    </source>
</evidence>
<dbReference type="SMART" id="SM00559">
    <property type="entry name" value="Ku78"/>
    <property type="match status" value="1"/>
</dbReference>
<comment type="subcellular location">
    <subcellularLocation>
        <location evidence="2">Chromosome</location>
        <location evidence="2">Telomere</location>
    </subcellularLocation>
    <subcellularLocation>
        <location evidence="1">Nucleus</location>
    </subcellularLocation>
</comment>
<proteinExistence type="inferred from homology"/>
<dbReference type="Gene3D" id="3.40.50.410">
    <property type="entry name" value="von Willebrand factor, type A domain"/>
    <property type="match status" value="1"/>
</dbReference>
<dbReference type="InterPro" id="IPR036465">
    <property type="entry name" value="vWFA_dom_sf"/>
</dbReference>
<dbReference type="PANTHER" id="PTHR12604:SF4">
    <property type="entry name" value="X-RAY REPAIR CROSS-COMPLEMENTING PROTEIN 5"/>
    <property type="match status" value="1"/>
</dbReference>
<keyword evidence="9" id="KW-0378">Hydrolase</keyword>
<dbReference type="PROSITE" id="PS50234">
    <property type="entry name" value="VWFA"/>
    <property type="match status" value="1"/>
</dbReference>
<name>A0AAV0BA10_PHAPC</name>
<evidence type="ECO:0000313" key="20">
    <source>
        <dbReference type="EMBL" id="CAH7684047.1"/>
    </source>
</evidence>
<keyword evidence="12" id="KW-0779">Telomere</keyword>
<dbReference type="Pfam" id="PF02735">
    <property type="entry name" value="Ku"/>
    <property type="match status" value="1"/>
</dbReference>
<dbReference type="GO" id="GO:0003678">
    <property type="term" value="F:DNA helicase activity"/>
    <property type="evidence" value="ECO:0007669"/>
    <property type="project" value="UniProtKB-EC"/>
</dbReference>
<evidence type="ECO:0000259" key="19">
    <source>
        <dbReference type="PROSITE" id="PS50234"/>
    </source>
</evidence>
<organism evidence="20 21">
    <name type="scientific">Phakopsora pachyrhizi</name>
    <name type="common">Asian soybean rust disease fungus</name>
    <dbReference type="NCBI Taxonomy" id="170000"/>
    <lineage>
        <taxon>Eukaryota</taxon>
        <taxon>Fungi</taxon>
        <taxon>Dikarya</taxon>
        <taxon>Basidiomycota</taxon>
        <taxon>Pucciniomycotina</taxon>
        <taxon>Pucciniomycetes</taxon>
        <taxon>Pucciniales</taxon>
        <taxon>Phakopsoraceae</taxon>
        <taxon>Phakopsora</taxon>
    </lineage>
</organism>
<comment type="similarity">
    <text evidence="3">Belongs to the ku80 family.</text>
</comment>
<keyword evidence="8" id="KW-0227">DNA damage</keyword>
<dbReference type="Proteomes" id="UP001153365">
    <property type="component" value="Unassembled WGS sequence"/>
</dbReference>
<keyword evidence="16" id="KW-0539">Nucleus</keyword>
<dbReference type="GO" id="GO:0016787">
    <property type="term" value="F:hydrolase activity"/>
    <property type="evidence" value="ECO:0007669"/>
    <property type="project" value="UniProtKB-KW"/>
</dbReference>
<dbReference type="GO" id="GO:0042162">
    <property type="term" value="F:telomeric DNA binding"/>
    <property type="evidence" value="ECO:0007669"/>
    <property type="project" value="InterPro"/>
</dbReference>
<dbReference type="SUPFAM" id="SSF53300">
    <property type="entry name" value="vWA-like"/>
    <property type="match status" value="1"/>
</dbReference>
<accession>A0AAV0BA10</accession>
<evidence type="ECO:0000256" key="6">
    <source>
        <dbReference type="ARBA" id="ARBA00022454"/>
    </source>
</evidence>
<dbReference type="GO" id="GO:0006303">
    <property type="term" value="P:double-strand break repair via nonhomologous end joining"/>
    <property type="evidence" value="ECO:0007669"/>
    <property type="project" value="InterPro"/>
</dbReference>
<dbReference type="InterPro" id="IPR024193">
    <property type="entry name" value="Ku80"/>
</dbReference>
<evidence type="ECO:0000313" key="21">
    <source>
        <dbReference type="Proteomes" id="UP001153365"/>
    </source>
</evidence>
<feature type="compositionally biased region" description="Basic and acidic residues" evidence="18">
    <location>
        <begin position="311"/>
        <end position="322"/>
    </location>
</feature>
<keyword evidence="21" id="KW-1185">Reference proteome</keyword>
<gene>
    <name evidence="20" type="ORF">PPACK8108_LOCUS17986</name>
</gene>
<evidence type="ECO:0000256" key="11">
    <source>
        <dbReference type="ARBA" id="ARBA00022840"/>
    </source>
</evidence>
<reference evidence="20" key="1">
    <citation type="submission" date="2022-06" db="EMBL/GenBank/DDBJ databases">
        <authorList>
            <consortium name="SYNGENTA / RWTH Aachen University"/>
        </authorList>
    </citation>
    <scope>NUCLEOTIDE SEQUENCE</scope>
</reference>
<dbReference type="Gene3D" id="2.40.290.10">
    <property type="match status" value="1"/>
</dbReference>
<dbReference type="GO" id="GO:0003684">
    <property type="term" value="F:damaged DNA binding"/>
    <property type="evidence" value="ECO:0007669"/>
    <property type="project" value="InterPro"/>
</dbReference>
<dbReference type="PANTHER" id="PTHR12604">
    <property type="entry name" value="KU AUTOANTIGEN DNA HELICASE"/>
    <property type="match status" value="1"/>
</dbReference>
<evidence type="ECO:0000256" key="2">
    <source>
        <dbReference type="ARBA" id="ARBA00004574"/>
    </source>
</evidence>
<keyword evidence="13" id="KW-0238">DNA-binding</keyword>
<evidence type="ECO:0000256" key="13">
    <source>
        <dbReference type="ARBA" id="ARBA00023125"/>
    </source>
</evidence>